<keyword evidence="4" id="KW-0949">S-adenosyl-L-methionine</keyword>
<dbReference type="PROSITE" id="PS00092">
    <property type="entry name" value="N6_MTASE"/>
    <property type="match status" value="1"/>
</dbReference>
<dbReference type="Pfam" id="PF01555">
    <property type="entry name" value="N6_N4_Mtase"/>
    <property type="match status" value="1"/>
</dbReference>
<feature type="domain" description="DNA methylase N-4/N-6" evidence="5">
    <location>
        <begin position="101"/>
        <end position="396"/>
    </location>
</feature>
<proteinExistence type="inferred from homology"/>
<organism evidence="6 7">
    <name type="scientific">Candidatus Lokiarchaeum ossiferum</name>
    <dbReference type="NCBI Taxonomy" id="2951803"/>
    <lineage>
        <taxon>Archaea</taxon>
        <taxon>Promethearchaeati</taxon>
        <taxon>Promethearchaeota</taxon>
        <taxon>Promethearchaeia</taxon>
        <taxon>Promethearchaeales</taxon>
        <taxon>Promethearchaeaceae</taxon>
        <taxon>Candidatus Lokiarchaeum</taxon>
    </lineage>
</organism>
<reference evidence="6" key="1">
    <citation type="submission" date="2022-09" db="EMBL/GenBank/DDBJ databases">
        <title>Actin cytoskeleton and complex cell architecture in an #Asgard archaeon.</title>
        <authorList>
            <person name="Ponce Toledo R.I."/>
            <person name="Schleper C."/>
            <person name="Rodrigues Oliveira T."/>
            <person name="Wollweber F."/>
            <person name="Xu J."/>
            <person name="Rittmann S."/>
            <person name="Klingl A."/>
            <person name="Pilhofer M."/>
        </authorList>
    </citation>
    <scope>NUCLEOTIDE SEQUENCE</scope>
    <source>
        <strain evidence="6">B-35</strain>
    </source>
</reference>
<comment type="similarity">
    <text evidence="1">Belongs to the N(4)/N(6)-methyltransferase family.</text>
</comment>
<accession>A0ABY6HSS5</accession>
<evidence type="ECO:0000256" key="2">
    <source>
        <dbReference type="ARBA" id="ARBA00022603"/>
    </source>
</evidence>
<sequence length="753" mass="86980">MNFSFPKIDPETPVISWQDKPQTSFSVPEAKLNSINFFDSKKILSNLKMILGKEKFENEFETTKYIKFLGDEDEVWHNRIIHGDSLIGMNALLKAGYGSKVQMIYMDPPFGINFDAKHTSGSSQSEGYLDTWKNGLSSYLAYLRVRFVLFRELLTSSGSIFVQIGEKNLHYVRCLLDEIFGIENCVSQITFRTAISTNKVQGIADYLLWYAKDKKQVFRRNLFTERPMDKIAKTFTYSSKNPKNGEIIRFKPQELVKRINPLKPNRFERQFIIEYQGKKIASPNGFEWRWEKTAIQKLIELDRVQIINNKLYGKRYESDFPAMILTNLWTDTSTSTFAAKKHYTVHTNPKVIQRCMAMTTRPGDLVLDPTSGSGTTAMVAEKLERKWIVFDTSPTAILSTCNWLIGTIFPCFKWNIESNDFHYTPVNKISLSDLAHERKSKDQVRYELPLQHKKKDRVVSPFSVEEVNFKSIDRWDEHIHQILNQNGFFLSDGDNVKITNLEDITDFDGSSSEIAFQDFKLSKKIRLMQGDINNISHFVLMLSPSLDLIEENSISKIQAILHLLIKIKNIIIISHSILPDFIYKLTSKLMNGSSTNQHLKSKFCVLFAISHSDLVVDGLEFSNHKESIKILGDISYNPSTRKFSFSYFNFKNGKKLPLSVDKLAFWGFRPHKFKVPELSNNPKNFKWVQLPFYSKYIHLKLKNMYCAKENLKLIGDMLSDPKSNVDVWELCGIDFLGTFHYGFFSAKPKSMGF</sequence>
<dbReference type="InterPro" id="IPR002052">
    <property type="entry name" value="DNA_methylase_N6_adenine_CS"/>
</dbReference>
<dbReference type="EMBL" id="CP104013">
    <property type="protein sequence ID" value="UYP45524.1"/>
    <property type="molecule type" value="Genomic_DNA"/>
</dbReference>
<evidence type="ECO:0000313" key="6">
    <source>
        <dbReference type="EMBL" id="UYP45524.1"/>
    </source>
</evidence>
<dbReference type="InterPro" id="IPR029063">
    <property type="entry name" value="SAM-dependent_MTases_sf"/>
</dbReference>
<dbReference type="Proteomes" id="UP001208689">
    <property type="component" value="Chromosome"/>
</dbReference>
<gene>
    <name evidence="6" type="ORF">NEF87_001809</name>
</gene>
<evidence type="ECO:0000256" key="4">
    <source>
        <dbReference type="ARBA" id="ARBA00022691"/>
    </source>
</evidence>
<keyword evidence="7" id="KW-1185">Reference proteome</keyword>
<keyword evidence="3" id="KW-0808">Transferase</keyword>
<dbReference type="SUPFAM" id="SSF53335">
    <property type="entry name" value="S-adenosyl-L-methionine-dependent methyltransferases"/>
    <property type="match status" value="1"/>
</dbReference>
<dbReference type="InterPro" id="IPR002295">
    <property type="entry name" value="N4/N6-MTase_EcoPI_Mod-like"/>
</dbReference>
<dbReference type="PRINTS" id="PR00506">
    <property type="entry name" value="D21N6MTFRASE"/>
</dbReference>
<protein>
    <recommendedName>
        <fullName evidence="5">DNA methylase N-4/N-6 domain-containing protein</fullName>
    </recommendedName>
</protein>
<evidence type="ECO:0000256" key="1">
    <source>
        <dbReference type="ARBA" id="ARBA00006594"/>
    </source>
</evidence>
<dbReference type="Gene3D" id="3.40.50.150">
    <property type="entry name" value="Vaccinia Virus protein VP39"/>
    <property type="match status" value="1"/>
</dbReference>
<evidence type="ECO:0000259" key="5">
    <source>
        <dbReference type="Pfam" id="PF01555"/>
    </source>
</evidence>
<dbReference type="InterPro" id="IPR002941">
    <property type="entry name" value="DNA_methylase_N4/N6"/>
</dbReference>
<evidence type="ECO:0000313" key="7">
    <source>
        <dbReference type="Proteomes" id="UP001208689"/>
    </source>
</evidence>
<evidence type="ECO:0000256" key="3">
    <source>
        <dbReference type="ARBA" id="ARBA00022679"/>
    </source>
</evidence>
<name>A0ABY6HSS5_9ARCH</name>
<keyword evidence="2" id="KW-0489">Methyltransferase</keyword>